<name>A0AA38UE45_9AGAR</name>
<dbReference type="Proteomes" id="UP001163846">
    <property type="component" value="Unassembled WGS sequence"/>
</dbReference>
<reference evidence="2" key="1">
    <citation type="submission" date="2022-08" db="EMBL/GenBank/DDBJ databases">
        <authorList>
            <consortium name="DOE Joint Genome Institute"/>
            <person name="Min B."/>
            <person name="Riley R."/>
            <person name="Sierra-Patev S."/>
            <person name="Naranjo-Ortiz M."/>
            <person name="Looney B."/>
            <person name="Konkel Z."/>
            <person name="Slot J.C."/>
            <person name="Sakamoto Y."/>
            <person name="Steenwyk J.L."/>
            <person name="Rokas A."/>
            <person name="Carro J."/>
            <person name="Camarero S."/>
            <person name="Ferreira P."/>
            <person name="Molpeceres G."/>
            <person name="Ruiz-Duenas F.J."/>
            <person name="Serrano A."/>
            <person name="Henrissat B."/>
            <person name="Drula E."/>
            <person name="Hughes K.W."/>
            <person name="Mata J.L."/>
            <person name="Ishikawa N.K."/>
            <person name="Vargas-Isla R."/>
            <person name="Ushijima S."/>
            <person name="Smith C.A."/>
            <person name="Ahrendt S."/>
            <person name="Andreopoulos W."/>
            <person name="He G."/>
            <person name="Labutti K."/>
            <person name="Lipzen A."/>
            <person name="Ng V."/>
            <person name="Sandor L."/>
            <person name="Barry K."/>
            <person name="Martinez A.T."/>
            <person name="Xiao Y."/>
            <person name="Gibbons J.G."/>
            <person name="Terashima K."/>
            <person name="Hibbett D.S."/>
            <person name="Grigoriev I.V."/>
        </authorList>
    </citation>
    <scope>NUCLEOTIDE SEQUENCE</scope>
    <source>
        <strain evidence="2">TFB9207</strain>
    </source>
</reference>
<gene>
    <name evidence="2" type="ORF">F5878DRAFT_644943</name>
</gene>
<sequence>MSGSDLSESDVSLPSILAQLTEQTLISQQAGSGSSLSWSPTTSFLVVVMVLILCVRRAWRFYLSTETMIHLDYRVDPGDGHYHCHHEGPWPQVCVTMRELSEKAEELDIALGRLKTLIFSSEASPLGPHAHHDVMARMRVVPSGPALSVAQDGCLDTSKQWRVIMIFEEQMMRIQETILNLSLEAHDREFQSSISPVHDKMSKPSSHYPLRMPFRSTLSLFINHIKRIRTIFTCYRTMRRLRMEILNFEQMSRREQVRWTLEIMKLRRSTIN</sequence>
<evidence type="ECO:0000313" key="3">
    <source>
        <dbReference type="Proteomes" id="UP001163846"/>
    </source>
</evidence>
<keyword evidence="1" id="KW-0472">Membrane</keyword>
<keyword evidence="1" id="KW-0812">Transmembrane</keyword>
<keyword evidence="3" id="KW-1185">Reference proteome</keyword>
<evidence type="ECO:0000256" key="1">
    <source>
        <dbReference type="SAM" id="Phobius"/>
    </source>
</evidence>
<feature type="transmembrane region" description="Helical" evidence="1">
    <location>
        <begin position="41"/>
        <end position="59"/>
    </location>
</feature>
<protein>
    <submittedName>
        <fullName evidence="2">Uncharacterized protein</fullName>
    </submittedName>
</protein>
<accession>A0AA38UE45</accession>
<organism evidence="2 3">
    <name type="scientific">Lentinula raphanica</name>
    <dbReference type="NCBI Taxonomy" id="153919"/>
    <lineage>
        <taxon>Eukaryota</taxon>
        <taxon>Fungi</taxon>
        <taxon>Dikarya</taxon>
        <taxon>Basidiomycota</taxon>
        <taxon>Agaricomycotina</taxon>
        <taxon>Agaricomycetes</taxon>
        <taxon>Agaricomycetidae</taxon>
        <taxon>Agaricales</taxon>
        <taxon>Marasmiineae</taxon>
        <taxon>Omphalotaceae</taxon>
        <taxon>Lentinula</taxon>
    </lineage>
</organism>
<keyword evidence="1" id="KW-1133">Transmembrane helix</keyword>
<comment type="caution">
    <text evidence="2">The sequence shown here is derived from an EMBL/GenBank/DDBJ whole genome shotgun (WGS) entry which is preliminary data.</text>
</comment>
<evidence type="ECO:0000313" key="2">
    <source>
        <dbReference type="EMBL" id="KAJ3834677.1"/>
    </source>
</evidence>
<dbReference type="EMBL" id="MU806499">
    <property type="protein sequence ID" value="KAJ3834677.1"/>
    <property type="molecule type" value="Genomic_DNA"/>
</dbReference>
<dbReference type="AlphaFoldDB" id="A0AA38UE45"/>
<proteinExistence type="predicted"/>